<protein>
    <submittedName>
        <fullName evidence="2">Uncharacterized protein</fullName>
    </submittedName>
</protein>
<name>A0ABT8A0B0_9PROT</name>
<proteinExistence type="predicted"/>
<evidence type="ECO:0000313" key="2">
    <source>
        <dbReference type="EMBL" id="MDN3563170.1"/>
    </source>
</evidence>
<sequence length="85" mass="9282">MTRTSPDDAQWVSLMLVMQQIPLIQKQDDAALRHPTERGGSNGWVQSSGRKCLIRCLIPSRCRQGTAGRTDATADQSSCTSTTTC</sequence>
<evidence type="ECO:0000313" key="3">
    <source>
        <dbReference type="Proteomes" id="UP001529369"/>
    </source>
</evidence>
<dbReference type="Proteomes" id="UP001529369">
    <property type="component" value="Unassembled WGS sequence"/>
</dbReference>
<evidence type="ECO:0000256" key="1">
    <source>
        <dbReference type="SAM" id="MobiDB-lite"/>
    </source>
</evidence>
<gene>
    <name evidence="2" type="ORF">QWZ14_02110</name>
</gene>
<keyword evidence="3" id="KW-1185">Reference proteome</keyword>
<dbReference type="EMBL" id="JAUFPN010000018">
    <property type="protein sequence ID" value="MDN3563170.1"/>
    <property type="molecule type" value="Genomic_DNA"/>
</dbReference>
<feature type="region of interest" description="Disordered" evidence="1">
    <location>
        <begin position="64"/>
        <end position="85"/>
    </location>
</feature>
<feature type="compositionally biased region" description="Polar residues" evidence="1">
    <location>
        <begin position="73"/>
        <end position="85"/>
    </location>
</feature>
<reference evidence="3" key="1">
    <citation type="journal article" date="2019" name="Int. J. Syst. Evol. Microbiol.">
        <title>The Global Catalogue of Microorganisms (GCM) 10K type strain sequencing project: providing services to taxonomists for standard genome sequencing and annotation.</title>
        <authorList>
            <consortium name="The Broad Institute Genomics Platform"/>
            <consortium name="The Broad Institute Genome Sequencing Center for Infectious Disease"/>
            <person name="Wu L."/>
            <person name="Ma J."/>
        </authorList>
    </citation>
    <scope>NUCLEOTIDE SEQUENCE [LARGE SCALE GENOMIC DNA]</scope>
    <source>
        <strain evidence="3">CECT 7131</strain>
    </source>
</reference>
<comment type="caution">
    <text evidence="2">The sequence shown here is derived from an EMBL/GenBank/DDBJ whole genome shotgun (WGS) entry which is preliminary data.</text>
</comment>
<dbReference type="RefSeq" id="WP_290314909.1">
    <property type="nucleotide sequence ID" value="NZ_JAUFPN010000018.1"/>
</dbReference>
<organism evidence="2 3">
    <name type="scientific">Paeniroseomonas aquatica</name>
    <dbReference type="NCBI Taxonomy" id="373043"/>
    <lineage>
        <taxon>Bacteria</taxon>
        <taxon>Pseudomonadati</taxon>
        <taxon>Pseudomonadota</taxon>
        <taxon>Alphaproteobacteria</taxon>
        <taxon>Acetobacterales</taxon>
        <taxon>Acetobacteraceae</taxon>
        <taxon>Paeniroseomonas</taxon>
    </lineage>
</organism>
<accession>A0ABT8A0B0</accession>